<gene>
    <name evidence="2" type="ORF">D3878_06450</name>
</gene>
<reference evidence="3" key="1">
    <citation type="submission" date="2018-09" db="EMBL/GenBank/DDBJ databases">
        <authorList>
            <person name="Zhu H."/>
        </authorList>
    </citation>
    <scope>NUCLEOTIDE SEQUENCE [LARGE SCALE GENOMIC DNA]</scope>
    <source>
        <strain evidence="3">K1S02-23</strain>
    </source>
</reference>
<dbReference type="Proteomes" id="UP000266327">
    <property type="component" value="Unassembled WGS sequence"/>
</dbReference>
<organism evidence="2 3">
    <name type="scientific">Noviherbaspirillum sedimenti</name>
    <dbReference type="NCBI Taxonomy" id="2320865"/>
    <lineage>
        <taxon>Bacteria</taxon>
        <taxon>Pseudomonadati</taxon>
        <taxon>Pseudomonadota</taxon>
        <taxon>Betaproteobacteria</taxon>
        <taxon>Burkholderiales</taxon>
        <taxon>Oxalobacteraceae</taxon>
        <taxon>Noviherbaspirillum</taxon>
    </lineage>
</organism>
<feature type="compositionally biased region" description="Basic and acidic residues" evidence="1">
    <location>
        <begin position="188"/>
        <end position="200"/>
    </location>
</feature>
<evidence type="ECO:0000256" key="1">
    <source>
        <dbReference type="SAM" id="MobiDB-lite"/>
    </source>
</evidence>
<dbReference type="AlphaFoldDB" id="A0A3A3FYH8"/>
<feature type="compositionally biased region" description="Low complexity" evidence="1">
    <location>
        <begin position="7"/>
        <end position="16"/>
    </location>
</feature>
<proteinExistence type="predicted"/>
<dbReference type="EMBL" id="QYUQ01000002">
    <property type="protein sequence ID" value="RJG01268.1"/>
    <property type="molecule type" value="Genomic_DNA"/>
</dbReference>
<protein>
    <submittedName>
        <fullName evidence="2">Uncharacterized protein</fullName>
    </submittedName>
</protein>
<evidence type="ECO:0000313" key="3">
    <source>
        <dbReference type="Proteomes" id="UP000266327"/>
    </source>
</evidence>
<feature type="region of interest" description="Disordered" evidence="1">
    <location>
        <begin position="1"/>
        <end position="22"/>
    </location>
</feature>
<dbReference type="RefSeq" id="WP_119784718.1">
    <property type="nucleotide sequence ID" value="NZ_QYUQ01000002.1"/>
</dbReference>
<name>A0A3A3FYH8_9BURK</name>
<evidence type="ECO:0000313" key="2">
    <source>
        <dbReference type="EMBL" id="RJG01268.1"/>
    </source>
</evidence>
<comment type="caution">
    <text evidence="2">The sequence shown here is derived from an EMBL/GenBank/DDBJ whole genome shotgun (WGS) entry which is preliminary data.</text>
</comment>
<feature type="region of interest" description="Disordered" evidence="1">
    <location>
        <begin position="157"/>
        <end position="225"/>
    </location>
</feature>
<dbReference type="OrthoDB" id="8545738at2"/>
<sequence>MTKKAAAKSSTPASTANILPVTEEPGKSRDRLLAEAGLSAFVGSADTARVFAQSFFGELGIGESVAVLREKSEKIQRGDLAEVEARLTAQAVALDAIFNGLAKRAALNMGQHMGACETYMRLALKAQAQCRATLETLAEVKYPRHVAFVKQANISNGPQQVNNGADYRSDTHAHAEEKQIQQNELLEDQSHELTHLDTGAKKTAGGSDPALETVGTIHRAKKRRG</sequence>
<feature type="compositionally biased region" description="Basic and acidic residues" evidence="1">
    <location>
        <begin position="167"/>
        <end position="179"/>
    </location>
</feature>
<keyword evidence="3" id="KW-1185">Reference proteome</keyword>
<accession>A0A3A3FYH8</accession>